<reference evidence="1 2" key="1">
    <citation type="submission" date="2020-05" db="EMBL/GenBank/DDBJ databases">
        <title>Bremerella alba sp. nov., a novel planctomycete isolated from the surface of the macroalga Fucus spiralis.</title>
        <authorList>
            <person name="Godinho O."/>
            <person name="Botelho R."/>
            <person name="Albuquerque L."/>
            <person name="Wiegand S."/>
            <person name="Da Costa M.S."/>
            <person name="Lobo-Da-Cunha A."/>
            <person name="Jogler C."/>
            <person name="Lage O.M."/>
        </authorList>
    </citation>
    <scope>NUCLEOTIDE SEQUENCE [LARGE SCALE GENOMIC DNA]</scope>
    <source>
        <strain evidence="1 2">FF15</strain>
    </source>
</reference>
<dbReference type="Proteomes" id="UP000551616">
    <property type="component" value="Unassembled WGS sequence"/>
</dbReference>
<accession>A0A7V8V4Y7</accession>
<organism evidence="1 2">
    <name type="scientific">Bremerella alba</name>
    <dbReference type="NCBI Taxonomy" id="980252"/>
    <lineage>
        <taxon>Bacteria</taxon>
        <taxon>Pseudomonadati</taxon>
        <taxon>Planctomycetota</taxon>
        <taxon>Planctomycetia</taxon>
        <taxon>Pirellulales</taxon>
        <taxon>Pirellulaceae</taxon>
        <taxon>Bremerella</taxon>
    </lineage>
</organism>
<evidence type="ECO:0000313" key="2">
    <source>
        <dbReference type="Proteomes" id="UP000551616"/>
    </source>
</evidence>
<protein>
    <recommendedName>
        <fullName evidence="3">Helix-turn-helix domain-containing protein</fullName>
    </recommendedName>
</protein>
<dbReference type="AlphaFoldDB" id="A0A7V8V4Y7"/>
<comment type="caution">
    <text evidence="1">The sequence shown here is derived from an EMBL/GenBank/DDBJ whole genome shotgun (WGS) entry which is preliminary data.</text>
</comment>
<evidence type="ECO:0000313" key="1">
    <source>
        <dbReference type="EMBL" id="MBA2115024.1"/>
    </source>
</evidence>
<name>A0A7V8V4Y7_9BACT</name>
<keyword evidence="2" id="KW-1185">Reference proteome</keyword>
<gene>
    <name evidence="1" type="ORF">HOV93_21960</name>
</gene>
<proteinExistence type="predicted"/>
<evidence type="ECO:0008006" key="3">
    <source>
        <dbReference type="Google" id="ProtNLM"/>
    </source>
</evidence>
<dbReference type="EMBL" id="JABRWO010000005">
    <property type="protein sequence ID" value="MBA2115024.1"/>
    <property type="molecule type" value="Genomic_DNA"/>
</dbReference>
<sequence>MATGFPGVGKTPTWEISKMSNLYNAKEAAQLLGIRTSTLYEWLSKSDAGEFEVRGIPFVVNYLQGGKRGQGRIKIEPSEVERLKEAMRVRPNVRYQRIPSNRTSFPGITVPLGRPDNPVR</sequence>